<gene>
    <name evidence="2" type="ORF">B0T24DRAFT_591893</name>
</gene>
<accession>A0AAE0NAL1</accession>
<dbReference type="EMBL" id="JAULSN010000003">
    <property type="protein sequence ID" value="KAK3376213.1"/>
    <property type="molecule type" value="Genomic_DNA"/>
</dbReference>
<protein>
    <submittedName>
        <fullName evidence="2">Uncharacterized protein</fullName>
    </submittedName>
</protein>
<organism evidence="2 3">
    <name type="scientific">Lasiosphaeria ovina</name>
    <dbReference type="NCBI Taxonomy" id="92902"/>
    <lineage>
        <taxon>Eukaryota</taxon>
        <taxon>Fungi</taxon>
        <taxon>Dikarya</taxon>
        <taxon>Ascomycota</taxon>
        <taxon>Pezizomycotina</taxon>
        <taxon>Sordariomycetes</taxon>
        <taxon>Sordariomycetidae</taxon>
        <taxon>Sordariales</taxon>
        <taxon>Lasiosphaeriaceae</taxon>
        <taxon>Lasiosphaeria</taxon>
    </lineage>
</organism>
<sequence>MSPPKSECALRAVISMPKERTSRCLSVALMPERKTARQTQAHARARPAAAQQPNGASKKAKIKHEAMPKKEEYVDCGSSVAIGIPRFAPTDGHIACSSSVAMGIPRFAPIDKFGHPTRITMY</sequence>
<evidence type="ECO:0000313" key="2">
    <source>
        <dbReference type="EMBL" id="KAK3376213.1"/>
    </source>
</evidence>
<evidence type="ECO:0000313" key="3">
    <source>
        <dbReference type="Proteomes" id="UP001287356"/>
    </source>
</evidence>
<dbReference type="AlphaFoldDB" id="A0AAE0NAL1"/>
<dbReference type="Proteomes" id="UP001287356">
    <property type="component" value="Unassembled WGS sequence"/>
</dbReference>
<evidence type="ECO:0000256" key="1">
    <source>
        <dbReference type="SAM" id="MobiDB-lite"/>
    </source>
</evidence>
<keyword evidence="3" id="KW-1185">Reference proteome</keyword>
<reference evidence="2" key="1">
    <citation type="journal article" date="2023" name="Mol. Phylogenet. Evol.">
        <title>Genome-scale phylogeny and comparative genomics of the fungal order Sordariales.</title>
        <authorList>
            <person name="Hensen N."/>
            <person name="Bonometti L."/>
            <person name="Westerberg I."/>
            <person name="Brannstrom I.O."/>
            <person name="Guillou S."/>
            <person name="Cros-Aarteil S."/>
            <person name="Calhoun S."/>
            <person name="Haridas S."/>
            <person name="Kuo A."/>
            <person name="Mondo S."/>
            <person name="Pangilinan J."/>
            <person name="Riley R."/>
            <person name="LaButti K."/>
            <person name="Andreopoulos B."/>
            <person name="Lipzen A."/>
            <person name="Chen C."/>
            <person name="Yan M."/>
            <person name="Daum C."/>
            <person name="Ng V."/>
            <person name="Clum A."/>
            <person name="Steindorff A."/>
            <person name="Ohm R.A."/>
            <person name="Martin F."/>
            <person name="Silar P."/>
            <person name="Natvig D.O."/>
            <person name="Lalanne C."/>
            <person name="Gautier V."/>
            <person name="Ament-Velasquez S.L."/>
            <person name="Kruys A."/>
            <person name="Hutchinson M.I."/>
            <person name="Powell A.J."/>
            <person name="Barry K."/>
            <person name="Miller A.N."/>
            <person name="Grigoriev I.V."/>
            <person name="Debuchy R."/>
            <person name="Gladieux P."/>
            <person name="Hiltunen Thoren M."/>
            <person name="Johannesson H."/>
        </authorList>
    </citation>
    <scope>NUCLEOTIDE SEQUENCE</scope>
    <source>
        <strain evidence="2">CBS 958.72</strain>
    </source>
</reference>
<name>A0AAE0NAL1_9PEZI</name>
<feature type="region of interest" description="Disordered" evidence="1">
    <location>
        <begin position="36"/>
        <end position="65"/>
    </location>
</feature>
<reference evidence="2" key="2">
    <citation type="submission" date="2023-06" db="EMBL/GenBank/DDBJ databases">
        <authorList>
            <consortium name="Lawrence Berkeley National Laboratory"/>
            <person name="Haridas S."/>
            <person name="Hensen N."/>
            <person name="Bonometti L."/>
            <person name="Westerberg I."/>
            <person name="Brannstrom I.O."/>
            <person name="Guillou S."/>
            <person name="Cros-Aarteil S."/>
            <person name="Calhoun S."/>
            <person name="Kuo A."/>
            <person name="Mondo S."/>
            <person name="Pangilinan J."/>
            <person name="Riley R."/>
            <person name="Labutti K."/>
            <person name="Andreopoulos B."/>
            <person name="Lipzen A."/>
            <person name="Chen C."/>
            <person name="Yanf M."/>
            <person name="Daum C."/>
            <person name="Ng V."/>
            <person name="Clum A."/>
            <person name="Steindorff A."/>
            <person name="Ohm R."/>
            <person name="Martin F."/>
            <person name="Silar P."/>
            <person name="Natvig D."/>
            <person name="Lalanne C."/>
            <person name="Gautier V."/>
            <person name="Ament-Velasquez S.L."/>
            <person name="Kruys A."/>
            <person name="Hutchinson M.I."/>
            <person name="Powell A.J."/>
            <person name="Barry K."/>
            <person name="Miller A.N."/>
            <person name="Grigoriev I.V."/>
            <person name="Debuchy R."/>
            <person name="Gladieux P."/>
            <person name="Thoren M.H."/>
            <person name="Johannesson H."/>
        </authorList>
    </citation>
    <scope>NUCLEOTIDE SEQUENCE</scope>
    <source>
        <strain evidence="2">CBS 958.72</strain>
    </source>
</reference>
<comment type="caution">
    <text evidence="2">The sequence shown here is derived from an EMBL/GenBank/DDBJ whole genome shotgun (WGS) entry which is preliminary data.</text>
</comment>
<feature type="compositionally biased region" description="Low complexity" evidence="1">
    <location>
        <begin position="37"/>
        <end position="53"/>
    </location>
</feature>
<proteinExistence type="predicted"/>